<evidence type="ECO:0000256" key="10">
    <source>
        <dbReference type="SAM" id="Phobius"/>
    </source>
</evidence>
<evidence type="ECO:0000313" key="12">
    <source>
        <dbReference type="RefSeq" id="XP_006035971.1"/>
    </source>
</evidence>
<dbReference type="RefSeq" id="XP_006035971.1">
    <property type="nucleotide sequence ID" value="XM_006035909.3"/>
</dbReference>
<evidence type="ECO:0000256" key="7">
    <source>
        <dbReference type="ARBA" id="ARBA00023180"/>
    </source>
</evidence>
<dbReference type="GO" id="GO:0008076">
    <property type="term" value="C:voltage-gated potassium channel complex"/>
    <property type="evidence" value="ECO:0007669"/>
    <property type="project" value="TreeGrafter"/>
</dbReference>
<dbReference type="PROSITE" id="PS51257">
    <property type="entry name" value="PROKAR_LIPOPROTEIN"/>
    <property type="match status" value="1"/>
</dbReference>
<proteinExistence type="inferred from homology"/>
<keyword evidence="4 10" id="KW-1133">Transmembrane helix</keyword>
<evidence type="ECO:0000256" key="5">
    <source>
        <dbReference type="ARBA" id="ARBA00023065"/>
    </source>
</evidence>
<dbReference type="RefSeq" id="XP_006035972.1">
    <property type="nucleotide sequence ID" value="XM_006035910.3"/>
</dbReference>
<dbReference type="KEGG" id="asn:102380947"/>
<dbReference type="PANTHER" id="PTHR10258:SF1">
    <property type="entry name" value="CALCIUM-ACTIVATED POTASSIUM CHANNEL SUBUNIT BETA-1"/>
    <property type="match status" value="1"/>
</dbReference>
<evidence type="ECO:0000313" key="13">
    <source>
        <dbReference type="RefSeq" id="XP_006035972.1"/>
    </source>
</evidence>
<dbReference type="PRINTS" id="PR01450">
    <property type="entry name" value="BKCHANNELB"/>
</dbReference>
<evidence type="ECO:0000256" key="9">
    <source>
        <dbReference type="ARBA" id="ARBA00038155"/>
    </source>
</evidence>
<keyword evidence="8 12" id="KW-0407">Ion channel</keyword>
<keyword evidence="6 10" id="KW-0472">Membrane</keyword>
<dbReference type="eggNOG" id="ENOG502RZA0">
    <property type="taxonomic scope" value="Eukaryota"/>
</dbReference>
<dbReference type="AlphaFoldDB" id="A0A1U7SHR9"/>
<reference evidence="12 13" key="1">
    <citation type="submission" date="2025-04" db="UniProtKB">
        <authorList>
            <consortium name="RefSeq"/>
        </authorList>
    </citation>
    <scope>IDENTIFICATION</scope>
</reference>
<evidence type="ECO:0000256" key="6">
    <source>
        <dbReference type="ARBA" id="ARBA00023136"/>
    </source>
</evidence>
<evidence type="ECO:0000256" key="8">
    <source>
        <dbReference type="ARBA" id="ARBA00023303"/>
    </source>
</evidence>
<dbReference type="Proteomes" id="UP000189705">
    <property type="component" value="Unplaced"/>
</dbReference>
<keyword evidence="2" id="KW-0813">Transport</keyword>
<evidence type="ECO:0000256" key="3">
    <source>
        <dbReference type="ARBA" id="ARBA00022692"/>
    </source>
</evidence>
<dbReference type="GO" id="GO:0005513">
    <property type="term" value="P:detection of calcium ion"/>
    <property type="evidence" value="ECO:0007669"/>
    <property type="project" value="TreeGrafter"/>
</dbReference>
<dbReference type="GO" id="GO:0015269">
    <property type="term" value="F:calcium-activated potassium channel activity"/>
    <property type="evidence" value="ECO:0007669"/>
    <property type="project" value="InterPro"/>
</dbReference>
<evidence type="ECO:0000313" key="11">
    <source>
        <dbReference type="Proteomes" id="UP000189705"/>
    </source>
</evidence>
<keyword evidence="7" id="KW-0325">Glycoprotein</keyword>
<comment type="similarity">
    <text evidence="9">Belongs to the KCNMB (TC 8.A.14.1) family. KCNMB1 subfamily.</text>
</comment>
<keyword evidence="11" id="KW-1185">Reference proteome</keyword>
<sequence length="207" mass="23832">MLAKKLVTAQNRGENRALCLGLGMAACSMVMYFFIGITIVPLYNSSVCTKETKCQVVKANIKNEVHCSFFEGANDENIFHYPCLEVWVNFNFSGQEVMLYLTEETLERNPKCSYIPKRMENTKEVKKSVQTVAENFRKHQTAIFPCYYEPKERVTSVILSRPYQLKDIFFAFLWPSLMLIGGILIVVMVKVSQYMSVLAAWQYKTNI</sequence>
<dbReference type="InterPro" id="IPR003930">
    <property type="entry name" value="K_chnl_Ca-activ_BK_bsu"/>
</dbReference>
<evidence type="ECO:0000256" key="4">
    <source>
        <dbReference type="ARBA" id="ARBA00022989"/>
    </source>
</evidence>
<keyword evidence="5" id="KW-0406">Ion transport</keyword>
<dbReference type="STRING" id="38654.A0A1U7SHR9"/>
<comment type="subcellular location">
    <subcellularLocation>
        <location evidence="1">Membrane</location>
        <topology evidence="1">Multi-pass membrane protein</topology>
    </subcellularLocation>
</comment>
<dbReference type="PANTHER" id="PTHR10258">
    <property type="entry name" value="CALCIUM-ACTIVATED POTASSIUM CHANNEL SUBUNIT BETA"/>
    <property type="match status" value="1"/>
</dbReference>
<name>A0A1U7SHR9_ALLSI</name>
<dbReference type="Pfam" id="PF03185">
    <property type="entry name" value="CaKB"/>
    <property type="match status" value="1"/>
</dbReference>
<dbReference type="GO" id="GO:0015459">
    <property type="term" value="F:potassium channel regulator activity"/>
    <property type="evidence" value="ECO:0007669"/>
    <property type="project" value="TreeGrafter"/>
</dbReference>
<feature type="transmembrane region" description="Helical" evidence="10">
    <location>
        <begin position="20"/>
        <end position="43"/>
    </location>
</feature>
<protein>
    <submittedName>
        <fullName evidence="12 13">Calcium-activated potassium channel subunit beta</fullName>
    </submittedName>
</protein>
<evidence type="ECO:0000256" key="1">
    <source>
        <dbReference type="ARBA" id="ARBA00004141"/>
    </source>
</evidence>
<dbReference type="OrthoDB" id="5962477at2759"/>
<dbReference type="GeneID" id="102380947"/>
<gene>
    <name evidence="12 13" type="primary">LOC102380947</name>
</gene>
<keyword evidence="3 10" id="KW-0812">Transmembrane</keyword>
<accession>A0A1U7SHR9</accession>
<organism evidence="11 12">
    <name type="scientific">Alligator sinensis</name>
    <name type="common">Chinese alligator</name>
    <dbReference type="NCBI Taxonomy" id="38654"/>
    <lineage>
        <taxon>Eukaryota</taxon>
        <taxon>Metazoa</taxon>
        <taxon>Chordata</taxon>
        <taxon>Craniata</taxon>
        <taxon>Vertebrata</taxon>
        <taxon>Euteleostomi</taxon>
        <taxon>Archelosauria</taxon>
        <taxon>Archosauria</taxon>
        <taxon>Crocodylia</taxon>
        <taxon>Alligatoridae</taxon>
        <taxon>Alligatorinae</taxon>
        <taxon>Alligator</taxon>
    </lineage>
</organism>
<feature type="transmembrane region" description="Helical" evidence="10">
    <location>
        <begin position="168"/>
        <end position="189"/>
    </location>
</feature>
<evidence type="ECO:0000256" key="2">
    <source>
        <dbReference type="ARBA" id="ARBA00022448"/>
    </source>
</evidence>